<evidence type="ECO:0000313" key="9">
    <source>
        <dbReference type="Proteomes" id="UP000218934"/>
    </source>
</evidence>
<evidence type="ECO:0000313" key="8">
    <source>
        <dbReference type="EMBL" id="PCE42272.1"/>
    </source>
</evidence>
<dbReference type="Proteomes" id="UP000218934">
    <property type="component" value="Unassembled WGS sequence"/>
</dbReference>
<keyword evidence="3" id="KW-0479">Metal-binding</keyword>
<dbReference type="InterPro" id="IPR051156">
    <property type="entry name" value="Mito/Outer_Membr_Metalloprot"/>
</dbReference>
<keyword evidence="2" id="KW-0645">Protease</keyword>
<organism evidence="8 9">
    <name type="scientific">Rhizorhabdus dicambivorans</name>
    <dbReference type="NCBI Taxonomy" id="1850238"/>
    <lineage>
        <taxon>Bacteria</taxon>
        <taxon>Pseudomonadati</taxon>
        <taxon>Pseudomonadota</taxon>
        <taxon>Alphaproteobacteria</taxon>
        <taxon>Sphingomonadales</taxon>
        <taxon>Sphingomonadaceae</taxon>
        <taxon>Rhizorhabdus</taxon>
    </lineage>
</organism>
<dbReference type="KEGG" id="rdi:CMV14_23250"/>
<protein>
    <submittedName>
        <fullName evidence="8">Peptidase M48</fullName>
    </submittedName>
</protein>
<keyword evidence="4" id="KW-0378">Hydrolase</keyword>
<evidence type="ECO:0000256" key="1">
    <source>
        <dbReference type="ARBA" id="ARBA00001947"/>
    </source>
</evidence>
<dbReference type="InterPro" id="IPR011990">
    <property type="entry name" value="TPR-like_helical_dom_sf"/>
</dbReference>
<name>A0A2A4FWZ9_9SPHN</name>
<dbReference type="GO" id="GO:0016020">
    <property type="term" value="C:membrane"/>
    <property type="evidence" value="ECO:0007669"/>
    <property type="project" value="TreeGrafter"/>
</dbReference>
<feature type="domain" description="Peptidase M48" evidence="7">
    <location>
        <begin position="44"/>
        <end position="233"/>
    </location>
</feature>
<comment type="caution">
    <text evidence="8">The sequence shown here is derived from an EMBL/GenBank/DDBJ whole genome shotgun (WGS) entry which is preliminary data.</text>
</comment>
<dbReference type="AlphaFoldDB" id="A0A2A4FWZ9"/>
<dbReference type="EMBL" id="NWUF01000009">
    <property type="protein sequence ID" value="PCE42272.1"/>
    <property type="molecule type" value="Genomic_DNA"/>
</dbReference>
<keyword evidence="9" id="KW-1185">Reference proteome</keyword>
<evidence type="ECO:0000256" key="2">
    <source>
        <dbReference type="ARBA" id="ARBA00022670"/>
    </source>
</evidence>
<dbReference type="Pfam" id="PF01435">
    <property type="entry name" value="Peptidase_M48"/>
    <property type="match status" value="1"/>
</dbReference>
<dbReference type="InterPro" id="IPR001915">
    <property type="entry name" value="Peptidase_M48"/>
</dbReference>
<gene>
    <name evidence="8" type="ORF">COO09_11040</name>
</gene>
<evidence type="ECO:0000256" key="6">
    <source>
        <dbReference type="ARBA" id="ARBA00023049"/>
    </source>
</evidence>
<dbReference type="Gene3D" id="1.25.40.10">
    <property type="entry name" value="Tetratricopeptide repeat domain"/>
    <property type="match status" value="1"/>
</dbReference>
<keyword evidence="6" id="KW-0482">Metalloprotease</keyword>
<dbReference type="OrthoDB" id="9814887at2"/>
<dbReference type="SUPFAM" id="SSF48452">
    <property type="entry name" value="TPR-like"/>
    <property type="match status" value="1"/>
</dbReference>
<dbReference type="GO" id="GO:0004222">
    <property type="term" value="F:metalloendopeptidase activity"/>
    <property type="evidence" value="ECO:0007669"/>
    <property type="project" value="InterPro"/>
</dbReference>
<evidence type="ECO:0000256" key="4">
    <source>
        <dbReference type="ARBA" id="ARBA00022801"/>
    </source>
</evidence>
<dbReference type="PANTHER" id="PTHR22726">
    <property type="entry name" value="METALLOENDOPEPTIDASE OMA1"/>
    <property type="match status" value="1"/>
</dbReference>
<dbReference type="Gene3D" id="3.30.2010.10">
    <property type="entry name" value="Metalloproteases ('zincins'), catalytic domain"/>
    <property type="match status" value="1"/>
</dbReference>
<reference evidence="8 9" key="1">
    <citation type="submission" date="2017-09" db="EMBL/GenBank/DDBJ databases">
        <title>The Catabolism of 3,6-Dichlorosalicylic acid is Initiated by the Cytochrome P450 Monooxygenase DsmABC in Rhizorhabdus dicambivorans Ndbn-20.</title>
        <authorList>
            <person name="Na L."/>
        </authorList>
    </citation>
    <scope>NUCLEOTIDE SEQUENCE [LARGE SCALE GENOMIC DNA]</scope>
    <source>
        <strain evidence="8 9">Ndbn-20m</strain>
    </source>
</reference>
<dbReference type="CDD" id="cd07324">
    <property type="entry name" value="M48C_Oma1-like"/>
    <property type="match status" value="1"/>
</dbReference>
<keyword evidence="5" id="KW-0862">Zinc</keyword>
<evidence type="ECO:0000256" key="3">
    <source>
        <dbReference type="ARBA" id="ARBA00022723"/>
    </source>
</evidence>
<dbReference type="GO" id="GO:0051603">
    <property type="term" value="P:proteolysis involved in protein catabolic process"/>
    <property type="evidence" value="ECO:0007669"/>
    <property type="project" value="TreeGrafter"/>
</dbReference>
<proteinExistence type="predicted"/>
<dbReference type="GO" id="GO:0046872">
    <property type="term" value="F:metal ion binding"/>
    <property type="evidence" value="ECO:0007669"/>
    <property type="project" value="UniProtKB-KW"/>
</dbReference>
<sequence length="461" mass="49085">MGNAILSPLRPGRLLRGLAVLLLSVSLMAQPVAAQSILRDAETEAFLKEISAPLVAAAGLQPGNVDIILVGDKSINAFVAGGQAVYIHSGLIETADNTNEIQGVIAHELGHITGGHIIRFGEGARGATGITLLSLLLGAAAMAAGSADAGMGVIMAGQQAALGKFLAFNRVQEASADAAGVGFLEKAGISGEGMLSFFLKLRKEEYRYTSTYAEADPFMQTHPMSGEREAALSGDVLKSPAYRNKTDPALEARFKRIKAKLIGYMDDPTTALRKYPESDRSAAAHYARAYAWHRGAYPDKAAEEVAKLVASAPDDPYFRELQGQILLESGKPKEALAPLRMAVKGSRGSPLISSLLGHALLATEDNDNLAEARDVLKVAVARDRENPFAWYTLGMAYARLGDEPRAQLATAERYALIGNTRLAMASAEAAMARIPRGTPDYIRAEDIALSARAEASDKKRR</sequence>
<accession>A0A2A4FWZ9</accession>
<dbReference type="PANTHER" id="PTHR22726:SF1">
    <property type="entry name" value="METALLOENDOPEPTIDASE OMA1, MITOCHONDRIAL"/>
    <property type="match status" value="1"/>
</dbReference>
<evidence type="ECO:0000256" key="5">
    <source>
        <dbReference type="ARBA" id="ARBA00022833"/>
    </source>
</evidence>
<comment type="cofactor">
    <cofactor evidence="1">
        <name>Zn(2+)</name>
        <dbReference type="ChEBI" id="CHEBI:29105"/>
    </cofactor>
</comment>
<evidence type="ECO:0000259" key="7">
    <source>
        <dbReference type="Pfam" id="PF01435"/>
    </source>
</evidence>